<keyword evidence="5" id="KW-0614">Plasmid</keyword>
<evidence type="ECO:0000256" key="1">
    <source>
        <dbReference type="ARBA" id="ARBA00023015"/>
    </source>
</evidence>
<dbReference type="PANTHER" id="PTHR43132:SF2">
    <property type="entry name" value="ARSENICAL RESISTANCE OPERON REPRESSOR ARSR-RELATED"/>
    <property type="match status" value="1"/>
</dbReference>
<organism evidence="5 6">
    <name type="scientific">Bacillus cereus 03BB108</name>
    <dbReference type="NCBI Taxonomy" id="451709"/>
    <lineage>
        <taxon>Bacteria</taxon>
        <taxon>Bacillati</taxon>
        <taxon>Bacillota</taxon>
        <taxon>Bacilli</taxon>
        <taxon>Bacillales</taxon>
        <taxon>Bacillaceae</taxon>
        <taxon>Bacillus</taxon>
        <taxon>Bacillus cereus group</taxon>
    </lineage>
</organism>
<protein>
    <submittedName>
        <fullName evidence="5">Bacterial regulatory, arsR family protein</fullName>
    </submittedName>
</protein>
<keyword evidence="2" id="KW-0238">DNA-binding</keyword>
<dbReference type="InterPro" id="IPR051011">
    <property type="entry name" value="Metal_resp_trans_reg"/>
</dbReference>
<evidence type="ECO:0000256" key="3">
    <source>
        <dbReference type="ARBA" id="ARBA00023163"/>
    </source>
</evidence>
<dbReference type="RefSeq" id="WP_001996274.1">
    <property type="nucleotide sequence ID" value="NZ_CP009640.1"/>
</dbReference>
<dbReference type="Gene3D" id="1.10.10.10">
    <property type="entry name" value="Winged helix-like DNA-binding domain superfamily/Winged helix DNA-binding domain"/>
    <property type="match status" value="1"/>
</dbReference>
<dbReference type="InterPro" id="IPR036388">
    <property type="entry name" value="WH-like_DNA-bd_sf"/>
</dbReference>
<dbReference type="NCBIfam" id="NF033788">
    <property type="entry name" value="HTH_metalloreg"/>
    <property type="match status" value="1"/>
</dbReference>
<feature type="domain" description="HTH arsR-type" evidence="4">
    <location>
        <begin position="4"/>
        <end position="95"/>
    </location>
</feature>
<dbReference type="InterPro" id="IPR036390">
    <property type="entry name" value="WH_DNA-bd_sf"/>
</dbReference>
<geneLocation type="plasmid" evidence="5 6">
    <name>pBFI_3</name>
</geneLocation>
<accession>A0AAN0SSI4</accession>
<evidence type="ECO:0000313" key="5">
    <source>
        <dbReference type="EMBL" id="AJI09109.1"/>
    </source>
</evidence>
<dbReference type="AlphaFoldDB" id="A0AAN0SSI4"/>
<evidence type="ECO:0000313" key="6">
    <source>
        <dbReference type="Proteomes" id="UP000031861"/>
    </source>
</evidence>
<dbReference type="SMART" id="SM00418">
    <property type="entry name" value="HTH_ARSR"/>
    <property type="match status" value="1"/>
</dbReference>
<dbReference type="GO" id="GO:0003700">
    <property type="term" value="F:DNA-binding transcription factor activity"/>
    <property type="evidence" value="ECO:0007669"/>
    <property type="project" value="InterPro"/>
</dbReference>
<name>A0AAN0SSI4_BACCE</name>
<dbReference type="CDD" id="cd00090">
    <property type="entry name" value="HTH_ARSR"/>
    <property type="match status" value="1"/>
</dbReference>
<dbReference type="InterPro" id="IPR011991">
    <property type="entry name" value="ArsR-like_HTH"/>
</dbReference>
<dbReference type="PROSITE" id="PS50987">
    <property type="entry name" value="HTH_ARSR_2"/>
    <property type="match status" value="1"/>
</dbReference>
<gene>
    <name evidence="5" type="ORF">AK40_6071</name>
</gene>
<evidence type="ECO:0000256" key="2">
    <source>
        <dbReference type="ARBA" id="ARBA00023125"/>
    </source>
</evidence>
<dbReference type="SUPFAM" id="SSF46785">
    <property type="entry name" value="Winged helix' DNA-binding domain"/>
    <property type="match status" value="1"/>
</dbReference>
<dbReference type="GO" id="GO:0003677">
    <property type="term" value="F:DNA binding"/>
    <property type="evidence" value="ECO:0007669"/>
    <property type="project" value="UniProtKB-KW"/>
</dbReference>
<dbReference type="Proteomes" id="UP000031861">
    <property type="component" value="Plasmid pBFI_3"/>
</dbReference>
<sequence>MKNRQMVIPSEDVEMLKTLANPIRLQIVVLLMEHNNLNVTDLVIKLQLPQPVVSQNLAKMRGVILGYDRKGLEVFYYIRNPKAPKVVEVLLSTIK</sequence>
<keyword evidence="1" id="KW-0805">Transcription regulation</keyword>
<reference evidence="5 6" key="1">
    <citation type="journal article" date="2015" name="Genome Announc.">
        <title>Complete genome sequences for 35 biothreat assay-relevant bacillus species.</title>
        <authorList>
            <person name="Johnson S.L."/>
            <person name="Daligault H.E."/>
            <person name="Davenport K.W."/>
            <person name="Jaissle J."/>
            <person name="Frey K.G."/>
            <person name="Ladner J.T."/>
            <person name="Broomall S.M."/>
            <person name="Bishop-Lilly K.A."/>
            <person name="Bruce D.C."/>
            <person name="Gibbons H.S."/>
            <person name="Coyne S.R."/>
            <person name="Lo C.C."/>
            <person name="Meincke L."/>
            <person name="Munk A.C."/>
            <person name="Koroleva G.I."/>
            <person name="Rosenzweig C.N."/>
            <person name="Palacios G.F."/>
            <person name="Redden C.L."/>
            <person name="Minogue T.D."/>
            <person name="Chain P.S."/>
        </authorList>
    </citation>
    <scope>NUCLEOTIDE SEQUENCE [LARGE SCALE GENOMIC DNA]</scope>
    <source>
        <strain evidence="5 6">03BB108</strain>
    </source>
</reference>
<dbReference type="Pfam" id="PF01022">
    <property type="entry name" value="HTH_5"/>
    <property type="match status" value="1"/>
</dbReference>
<keyword evidence="3" id="KW-0804">Transcription</keyword>
<dbReference type="InterPro" id="IPR001845">
    <property type="entry name" value="HTH_ArsR_DNA-bd_dom"/>
</dbReference>
<evidence type="ECO:0000259" key="4">
    <source>
        <dbReference type="PROSITE" id="PS50987"/>
    </source>
</evidence>
<dbReference type="PANTHER" id="PTHR43132">
    <property type="entry name" value="ARSENICAL RESISTANCE OPERON REPRESSOR ARSR-RELATED"/>
    <property type="match status" value="1"/>
</dbReference>
<dbReference type="EMBL" id="CP009640">
    <property type="protein sequence ID" value="AJI09109.1"/>
    <property type="molecule type" value="Genomic_DNA"/>
</dbReference>
<proteinExistence type="predicted"/>